<comment type="function">
    <text evidence="2">Specific and highly efficient GDP-D-glucose phosphorylase regulating the levels of GDP-D-glucose in cells.</text>
</comment>
<dbReference type="Proteomes" id="UP001153292">
    <property type="component" value="Chromosome 1"/>
</dbReference>
<keyword evidence="10" id="KW-0548">Nucleotidyltransferase</keyword>
<feature type="domain" description="GDPGP1-like N-terminal" evidence="14">
    <location>
        <begin position="17"/>
        <end position="169"/>
    </location>
</feature>
<sequence>MYTIDEFSEANCTNFLLFLKDKWDEIHNKTNIFRYKIDNTSEKVIDGYLLQLNPDRCSKRRTPEKIESVCQPFNKNKFNFTKVSPEEIITSLRDKSLDEVSTVLVNVSPISRYHSLFCPALNSCLPQIATEQDLNLVIKLMLITSDRAFRIGFNSLCALASVNHLHYHLFVEKQILPVENAEYIHLIGPVFCLYNYPVPSFCFQVRQEDCTLNIAGDVNKLLQYFLTNDIAHNIFMTKGRKLNGGTEEIVRILVWPRKSSAGAKQLEAFNVAVCELSGWFPVYNVDDFERLQASDLEAELRKWRVDNFDELCNEIKNLFS</sequence>
<dbReference type="InterPro" id="IPR058866">
    <property type="entry name" value="GDPGP1_N"/>
</dbReference>
<dbReference type="Pfam" id="PF26216">
    <property type="entry name" value="GDPGP1_C"/>
    <property type="match status" value="1"/>
</dbReference>
<dbReference type="Pfam" id="PF26217">
    <property type="entry name" value="GDPGP1_N"/>
    <property type="match status" value="1"/>
</dbReference>
<evidence type="ECO:0000313" key="16">
    <source>
        <dbReference type="Proteomes" id="UP001153292"/>
    </source>
</evidence>
<keyword evidence="16" id="KW-1185">Reference proteome</keyword>
<evidence type="ECO:0000313" key="15">
    <source>
        <dbReference type="EMBL" id="CAH0397140.1"/>
    </source>
</evidence>
<evidence type="ECO:0000256" key="11">
    <source>
        <dbReference type="ARBA" id="ARBA00022741"/>
    </source>
</evidence>
<evidence type="ECO:0000256" key="6">
    <source>
        <dbReference type="ARBA" id="ARBA00018857"/>
    </source>
</evidence>
<dbReference type="InterPro" id="IPR058865">
    <property type="entry name" value="GDPGP1_C"/>
</dbReference>
<dbReference type="InterPro" id="IPR026506">
    <property type="entry name" value="GDPGP"/>
</dbReference>
<evidence type="ECO:0000259" key="14">
    <source>
        <dbReference type="Pfam" id="PF26217"/>
    </source>
</evidence>
<keyword evidence="8" id="KW-0344">Guanine-nucleotide releasing factor</keyword>
<proteinExistence type="inferred from homology"/>
<dbReference type="InterPro" id="IPR036265">
    <property type="entry name" value="HIT-like_sf"/>
</dbReference>
<comment type="catalytic activity">
    <reaction evidence="1">
        <text>GDP-alpha-D-glucose + phosphate = alpha-D-glucose 1-phosphate + GDP + H(+)</text>
        <dbReference type="Rhea" id="RHEA:30387"/>
        <dbReference type="ChEBI" id="CHEBI:15378"/>
        <dbReference type="ChEBI" id="CHEBI:43474"/>
        <dbReference type="ChEBI" id="CHEBI:58189"/>
        <dbReference type="ChEBI" id="CHEBI:58601"/>
        <dbReference type="ChEBI" id="CHEBI:62230"/>
        <dbReference type="EC" id="2.7.7.78"/>
    </reaction>
</comment>
<evidence type="ECO:0000256" key="1">
    <source>
        <dbReference type="ARBA" id="ARBA00000063"/>
    </source>
</evidence>
<dbReference type="SUPFAM" id="SSF54197">
    <property type="entry name" value="HIT-like"/>
    <property type="match status" value="1"/>
</dbReference>
<evidence type="ECO:0000256" key="10">
    <source>
        <dbReference type="ARBA" id="ARBA00022695"/>
    </source>
</evidence>
<evidence type="ECO:0000256" key="7">
    <source>
        <dbReference type="ARBA" id="ARBA00022490"/>
    </source>
</evidence>
<dbReference type="EMBL" id="OU963894">
    <property type="protein sequence ID" value="CAH0397140.1"/>
    <property type="molecule type" value="Genomic_DNA"/>
</dbReference>
<reference evidence="15" key="1">
    <citation type="submission" date="2021-12" db="EMBL/GenBank/DDBJ databases">
        <authorList>
            <person name="King R."/>
        </authorList>
    </citation>
    <scope>NUCLEOTIDE SEQUENCE</scope>
</reference>
<evidence type="ECO:0000256" key="8">
    <source>
        <dbReference type="ARBA" id="ARBA00022658"/>
    </source>
</evidence>
<dbReference type="EC" id="2.7.7.78" evidence="5"/>
<evidence type="ECO:0000256" key="3">
    <source>
        <dbReference type="ARBA" id="ARBA00004496"/>
    </source>
</evidence>
<keyword evidence="7" id="KW-0963">Cytoplasm</keyword>
<evidence type="ECO:0000256" key="5">
    <source>
        <dbReference type="ARBA" id="ARBA00012507"/>
    </source>
</evidence>
<feature type="domain" description="GDPGP1-like C-terminal" evidence="13">
    <location>
        <begin position="190"/>
        <end position="317"/>
    </location>
</feature>
<evidence type="ECO:0000256" key="4">
    <source>
        <dbReference type="ARBA" id="ARBA00006451"/>
    </source>
</evidence>
<keyword evidence="12" id="KW-0378">Hydrolase</keyword>
<keyword evidence="11" id="KW-0547">Nucleotide-binding</keyword>
<comment type="subcellular location">
    <subcellularLocation>
        <location evidence="3">Cytoplasm</location>
    </subcellularLocation>
</comment>
<organism evidence="15 16">
    <name type="scientific">Chilo suppressalis</name>
    <name type="common">Asiatic rice borer moth</name>
    <dbReference type="NCBI Taxonomy" id="168631"/>
    <lineage>
        <taxon>Eukaryota</taxon>
        <taxon>Metazoa</taxon>
        <taxon>Ecdysozoa</taxon>
        <taxon>Arthropoda</taxon>
        <taxon>Hexapoda</taxon>
        <taxon>Insecta</taxon>
        <taxon>Pterygota</taxon>
        <taxon>Neoptera</taxon>
        <taxon>Endopterygota</taxon>
        <taxon>Lepidoptera</taxon>
        <taxon>Glossata</taxon>
        <taxon>Ditrysia</taxon>
        <taxon>Pyraloidea</taxon>
        <taxon>Crambidae</taxon>
        <taxon>Crambinae</taxon>
        <taxon>Chilo</taxon>
    </lineage>
</organism>
<keyword evidence="9" id="KW-0808">Transferase</keyword>
<comment type="similarity">
    <text evidence="4">Belongs to the GDPGP1 family.</text>
</comment>
<evidence type="ECO:0000256" key="9">
    <source>
        <dbReference type="ARBA" id="ARBA00022679"/>
    </source>
</evidence>
<name>A0ABN8AP70_CHISP</name>
<gene>
    <name evidence="15" type="ORF">CHILSU_LOCUS202</name>
</gene>
<accession>A0ABN8AP70</accession>
<dbReference type="PANTHER" id="PTHR20884:SF8">
    <property type="entry name" value="GDP-D-GLUCOSE PHOSPHORYLASE 1"/>
    <property type="match status" value="1"/>
</dbReference>
<dbReference type="PANTHER" id="PTHR20884">
    <property type="entry name" value="GDP-D-GLUCOSE PHOSPHORYLASE 1"/>
    <property type="match status" value="1"/>
</dbReference>
<protein>
    <recommendedName>
        <fullName evidence="6">GDP-D-glucose phosphorylase 1</fullName>
        <ecNumber evidence="5">2.7.7.78</ecNumber>
    </recommendedName>
</protein>
<evidence type="ECO:0000256" key="12">
    <source>
        <dbReference type="ARBA" id="ARBA00022801"/>
    </source>
</evidence>
<evidence type="ECO:0000256" key="2">
    <source>
        <dbReference type="ARBA" id="ARBA00003049"/>
    </source>
</evidence>
<evidence type="ECO:0000259" key="13">
    <source>
        <dbReference type="Pfam" id="PF26216"/>
    </source>
</evidence>